<evidence type="ECO:0000313" key="1">
    <source>
        <dbReference type="EMBL" id="KAI5424214.1"/>
    </source>
</evidence>
<gene>
    <name evidence="1" type="ORF">KIW84_030428</name>
</gene>
<dbReference type="EMBL" id="JAMSHJ010000003">
    <property type="protein sequence ID" value="KAI5424214.1"/>
    <property type="molecule type" value="Genomic_DNA"/>
</dbReference>
<protein>
    <submittedName>
        <fullName evidence="1">Uncharacterized protein</fullName>
    </submittedName>
</protein>
<dbReference type="PANTHER" id="PTHR31762:SF10">
    <property type="entry name" value="FAS-BINDING FACTOR-LIKE PROTEIN"/>
    <property type="match status" value="1"/>
</dbReference>
<comment type="caution">
    <text evidence="1">The sequence shown here is derived from an EMBL/GenBank/DDBJ whole genome shotgun (WGS) entry which is preliminary data.</text>
</comment>
<name>A0A9D4XNC0_PEA</name>
<dbReference type="GO" id="GO:0000911">
    <property type="term" value="P:cytokinesis by cell plate formation"/>
    <property type="evidence" value="ECO:0007669"/>
    <property type="project" value="InterPro"/>
</dbReference>
<dbReference type="AlphaFoldDB" id="A0A9D4XNC0"/>
<dbReference type="Proteomes" id="UP001058974">
    <property type="component" value="Chromosome 3"/>
</dbReference>
<dbReference type="InterPro" id="IPR040321">
    <property type="entry name" value="SCD2-like"/>
</dbReference>
<proteinExistence type="predicted"/>
<reference evidence="1 2" key="1">
    <citation type="journal article" date="2022" name="Nat. Genet.">
        <title>Improved pea reference genome and pan-genome highlight genomic features and evolutionary characteristics.</title>
        <authorList>
            <person name="Yang T."/>
            <person name="Liu R."/>
            <person name="Luo Y."/>
            <person name="Hu S."/>
            <person name="Wang D."/>
            <person name="Wang C."/>
            <person name="Pandey M.K."/>
            <person name="Ge S."/>
            <person name="Xu Q."/>
            <person name="Li N."/>
            <person name="Li G."/>
            <person name="Huang Y."/>
            <person name="Saxena R.K."/>
            <person name="Ji Y."/>
            <person name="Li M."/>
            <person name="Yan X."/>
            <person name="He Y."/>
            <person name="Liu Y."/>
            <person name="Wang X."/>
            <person name="Xiang C."/>
            <person name="Varshney R.K."/>
            <person name="Ding H."/>
            <person name="Gao S."/>
            <person name="Zong X."/>
        </authorList>
    </citation>
    <scope>NUCLEOTIDE SEQUENCE [LARGE SCALE GENOMIC DNA]</scope>
    <source>
        <strain evidence="1 2">cv. Zhongwan 6</strain>
    </source>
</reference>
<sequence length="193" mass="22502">MQSNSAHGFLHIGELSFETILQFTNLPRDTWLHCRHDAFLRLTNGVLQSRRFCHEWCGRGRQALDTNDREKMENVEEALAVALAQHRRPSVLKAGFSELSKEEAEDVSFKQAWLTYIWRRAKRHEIEPEIADERLQYWISHNSKTPSSQDAVDVERGLAEVRKLGIEAQLWDESRKELEQDIDNSKVPSRSDF</sequence>
<organism evidence="1 2">
    <name type="scientific">Pisum sativum</name>
    <name type="common">Garden pea</name>
    <name type="synonym">Lathyrus oleraceus</name>
    <dbReference type="NCBI Taxonomy" id="3888"/>
    <lineage>
        <taxon>Eukaryota</taxon>
        <taxon>Viridiplantae</taxon>
        <taxon>Streptophyta</taxon>
        <taxon>Embryophyta</taxon>
        <taxon>Tracheophyta</taxon>
        <taxon>Spermatophyta</taxon>
        <taxon>Magnoliopsida</taxon>
        <taxon>eudicotyledons</taxon>
        <taxon>Gunneridae</taxon>
        <taxon>Pentapetalae</taxon>
        <taxon>rosids</taxon>
        <taxon>fabids</taxon>
        <taxon>Fabales</taxon>
        <taxon>Fabaceae</taxon>
        <taxon>Papilionoideae</taxon>
        <taxon>50 kb inversion clade</taxon>
        <taxon>NPAAA clade</taxon>
        <taxon>Hologalegina</taxon>
        <taxon>IRL clade</taxon>
        <taxon>Fabeae</taxon>
        <taxon>Lathyrus</taxon>
    </lineage>
</organism>
<keyword evidence="2" id="KW-1185">Reference proteome</keyword>
<dbReference type="Gramene" id="Psat03G0042800-T6">
    <property type="protein sequence ID" value="KAI5424214.1"/>
    <property type="gene ID" value="KIW84_030428"/>
</dbReference>
<accession>A0A9D4XNC0</accession>
<evidence type="ECO:0000313" key="2">
    <source>
        <dbReference type="Proteomes" id="UP001058974"/>
    </source>
</evidence>
<dbReference type="PANTHER" id="PTHR31762">
    <property type="entry name" value="FAS-BINDING FACTOR-LIKE PROTEIN"/>
    <property type="match status" value="1"/>
</dbReference>